<evidence type="ECO:0008006" key="3">
    <source>
        <dbReference type="Google" id="ProtNLM"/>
    </source>
</evidence>
<reference evidence="1 2" key="1">
    <citation type="submission" date="2019-02" db="EMBL/GenBank/DDBJ databases">
        <title>Deep-cultivation of Planctomycetes and their phenomic and genomic characterization uncovers novel biology.</title>
        <authorList>
            <person name="Wiegand S."/>
            <person name="Jogler M."/>
            <person name="Boedeker C."/>
            <person name="Pinto D."/>
            <person name="Vollmers J."/>
            <person name="Rivas-Marin E."/>
            <person name="Kohn T."/>
            <person name="Peeters S.H."/>
            <person name="Heuer A."/>
            <person name="Rast P."/>
            <person name="Oberbeckmann S."/>
            <person name="Bunk B."/>
            <person name="Jeske O."/>
            <person name="Meyerdierks A."/>
            <person name="Storesund J.E."/>
            <person name="Kallscheuer N."/>
            <person name="Luecker S."/>
            <person name="Lage O.M."/>
            <person name="Pohl T."/>
            <person name="Merkel B.J."/>
            <person name="Hornburger P."/>
            <person name="Mueller R.-W."/>
            <person name="Bruemmer F."/>
            <person name="Labrenz M."/>
            <person name="Spormann A.M."/>
            <person name="Op Den Camp H."/>
            <person name="Overmann J."/>
            <person name="Amann R."/>
            <person name="Jetten M.S.M."/>
            <person name="Mascher T."/>
            <person name="Medema M.H."/>
            <person name="Devos D.P."/>
            <person name="Kaster A.-K."/>
            <person name="Ovreas L."/>
            <person name="Rohde M."/>
            <person name="Galperin M.Y."/>
            <person name="Jogler C."/>
        </authorList>
    </citation>
    <scope>NUCLEOTIDE SEQUENCE [LARGE SCALE GENOMIC DNA]</scope>
    <source>
        <strain evidence="1 2">Poly41</strain>
    </source>
</reference>
<comment type="caution">
    <text evidence="1">The sequence shown here is derived from an EMBL/GenBank/DDBJ whole genome shotgun (WGS) entry which is preliminary data.</text>
</comment>
<organism evidence="1 2">
    <name type="scientific">Novipirellula artificiosorum</name>
    <dbReference type="NCBI Taxonomy" id="2528016"/>
    <lineage>
        <taxon>Bacteria</taxon>
        <taxon>Pseudomonadati</taxon>
        <taxon>Planctomycetota</taxon>
        <taxon>Planctomycetia</taxon>
        <taxon>Pirellulales</taxon>
        <taxon>Pirellulaceae</taxon>
        <taxon>Novipirellula</taxon>
    </lineage>
</organism>
<sequence>MKFILQPWQLMLIVLASWVNRQQQEVIEYLRTENTVLKEKFGKKRILLADDQRRRLAVKGTILGRKTLEQFGTLFTPDTILRWHRQLVANKWDYSDRKEKKCGRPRVRQVIVDLTVEFAKENPTWGYDRISGALSNLGYNICDSTIGNILKSRGIEPAPTRRRTGSWETFLKAHWDVMAAIDFTTVEVWTKSGLTTFYLLFVMELKTRRVDFAGCTTNPNEAWMKTIALELTNHEDGFLKDKRYIIMDRDATLRFQNNRFDVCCAMRPF</sequence>
<accession>A0A5C6D389</accession>
<dbReference type="Proteomes" id="UP000319143">
    <property type="component" value="Unassembled WGS sequence"/>
</dbReference>
<keyword evidence="2" id="KW-1185">Reference proteome</keyword>
<dbReference type="RefSeq" id="WP_146530981.1">
    <property type="nucleotide sequence ID" value="NZ_SJPV01000017.1"/>
</dbReference>
<evidence type="ECO:0000313" key="1">
    <source>
        <dbReference type="EMBL" id="TWU31402.1"/>
    </source>
</evidence>
<dbReference type="OrthoDB" id="239066at2"/>
<dbReference type="AlphaFoldDB" id="A0A5C6D389"/>
<dbReference type="EMBL" id="SJPV01000017">
    <property type="protein sequence ID" value="TWU31402.1"/>
    <property type="molecule type" value="Genomic_DNA"/>
</dbReference>
<gene>
    <name evidence="1" type="ORF">Poly41_62710</name>
</gene>
<protein>
    <recommendedName>
        <fullName evidence="3">Integrase core domain protein</fullName>
    </recommendedName>
</protein>
<proteinExistence type="predicted"/>
<evidence type="ECO:0000313" key="2">
    <source>
        <dbReference type="Proteomes" id="UP000319143"/>
    </source>
</evidence>
<name>A0A5C6D389_9BACT</name>